<dbReference type="Pfam" id="PF05154">
    <property type="entry name" value="TM2"/>
    <property type="match status" value="1"/>
</dbReference>
<keyword evidence="6" id="KW-0325">Glycoprotein</keyword>
<evidence type="ECO:0000259" key="8">
    <source>
        <dbReference type="Pfam" id="PF05154"/>
    </source>
</evidence>
<keyword evidence="5 7" id="KW-0472">Membrane</keyword>
<gene>
    <name evidence="10" type="ORF">HNR41_001207</name>
    <name evidence="9" type="ORF">JEOCOQ751_02169</name>
</gene>
<accession>A0A6V7RRU1</accession>
<protein>
    <recommendedName>
        <fullName evidence="8">TM2 domain-containing protein</fullName>
    </recommendedName>
</protein>
<proteinExistence type="predicted"/>
<comment type="subcellular location">
    <subcellularLocation>
        <location evidence="1">Membrane</location>
        <topology evidence="1">Multi-pass membrane protein</topology>
    </subcellularLocation>
</comment>
<feature type="transmembrane region" description="Helical" evidence="7">
    <location>
        <begin position="54"/>
        <end position="77"/>
    </location>
</feature>
<evidence type="ECO:0000256" key="2">
    <source>
        <dbReference type="ARBA" id="ARBA00022692"/>
    </source>
</evidence>
<reference evidence="9 11" key="1">
    <citation type="submission" date="2020-07" db="EMBL/GenBank/DDBJ databases">
        <authorList>
            <person name="Criscuolo A."/>
        </authorList>
    </citation>
    <scope>NUCLEOTIDE SEQUENCE [LARGE SCALE GENOMIC DNA]</scope>
    <source>
        <strain evidence="9">CIP111751</strain>
    </source>
</reference>
<evidence type="ECO:0000313" key="10">
    <source>
        <dbReference type="EMBL" id="MBB6423281.1"/>
    </source>
</evidence>
<evidence type="ECO:0000256" key="6">
    <source>
        <dbReference type="ARBA" id="ARBA00023180"/>
    </source>
</evidence>
<keyword evidence="12" id="KW-1185">Reference proteome</keyword>
<comment type="caution">
    <text evidence="9">The sequence shown here is derived from an EMBL/GenBank/DDBJ whole genome shotgun (WGS) entry which is preliminary data.</text>
</comment>
<evidence type="ECO:0000256" key="3">
    <source>
        <dbReference type="ARBA" id="ARBA00022729"/>
    </source>
</evidence>
<keyword evidence="3" id="KW-0732">Signal</keyword>
<keyword evidence="4 7" id="KW-1133">Transmembrane helix</keyword>
<organism evidence="9 11">
    <name type="scientific">Jeotgalicoccus coquinae</name>
    <dbReference type="NCBI Taxonomy" id="709509"/>
    <lineage>
        <taxon>Bacteria</taxon>
        <taxon>Bacillati</taxon>
        <taxon>Bacillota</taxon>
        <taxon>Bacilli</taxon>
        <taxon>Bacillales</taxon>
        <taxon>Staphylococcaceae</taxon>
        <taxon>Jeotgalicoccus</taxon>
    </lineage>
</organism>
<evidence type="ECO:0000256" key="4">
    <source>
        <dbReference type="ARBA" id="ARBA00022989"/>
    </source>
</evidence>
<evidence type="ECO:0000256" key="7">
    <source>
        <dbReference type="SAM" id="Phobius"/>
    </source>
</evidence>
<dbReference type="AlphaFoldDB" id="A0A6V7RRU1"/>
<evidence type="ECO:0000256" key="1">
    <source>
        <dbReference type="ARBA" id="ARBA00004141"/>
    </source>
</evidence>
<dbReference type="EMBL" id="JACHFF010000001">
    <property type="protein sequence ID" value="MBB6423281.1"/>
    <property type="molecule type" value="Genomic_DNA"/>
</dbReference>
<dbReference type="PANTHER" id="PTHR21016">
    <property type="entry name" value="BETA-AMYLOID BINDING PROTEIN-RELATED"/>
    <property type="match status" value="1"/>
</dbReference>
<evidence type="ECO:0000256" key="5">
    <source>
        <dbReference type="ARBA" id="ARBA00023136"/>
    </source>
</evidence>
<dbReference type="PANTHER" id="PTHR21016:SF7">
    <property type="entry name" value="TM2 DOMAIN-CONTAINING PROTEIN 3"/>
    <property type="match status" value="1"/>
</dbReference>
<dbReference type="InterPro" id="IPR050932">
    <property type="entry name" value="TM2D1-3-like"/>
</dbReference>
<dbReference type="Proteomes" id="UP000534001">
    <property type="component" value="Unassembled WGS sequence"/>
</dbReference>
<reference evidence="10 12" key="2">
    <citation type="submission" date="2020-08" db="EMBL/GenBank/DDBJ databases">
        <title>Genomic Encyclopedia of Type Strains, Phase IV (KMG-IV): sequencing the most valuable type-strain genomes for metagenomic binning, comparative biology and taxonomic classification.</title>
        <authorList>
            <person name="Goeker M."/>
        </authorList>
    </citation>
    <scope>NUCLEOTIDE SEQUENCE [LARGE SCALE GENOMIC DNA]</scope>
    <source>
        <strain evidence="10 12">DSM 22419</strain>
    </source>
</reference>
<dbReference type="GO" id="GO:0016020">
    <property type="term" value="C:membrane"/>
    <property type="evidence" value="ECO:0007669"/>
    <property type="project" value="UniProtKB-SubCell"/>
</dbReference>
<name>A0A6V7RRU1_9STAP</name>
<evidence type="ECO:0000313" key="11">
    <source>
        <dbReference type="Proteomes" id="UP000534001"/>
    </source>
</evidence>
<dbReference type="InterPro" id="IPR007829">
    <property type="entry name" value="TM2"/>
</dbReference>
<dbReference type="Proteomes" id="UP000545588">
    <property type="component" value="Unassembled WGS sequence"/>
</dbReference>
<evidence type="ECO:0000313" key="12">
    <source>
        <dbReference type="Proteomes" id="UP000545588"/>
    </source>
</evidence>
<feature type="transmembrane region" description="Helical" evidence="7">
    <location>
        <begin position="31"/>
        <end position="48"/>
    </location>
</feature>
<keyword evidence="2 7" id="KW-0812">Transmembrane</keyword>
<evidence type="ECO:0000313" key="9">
    <source>
        <dbReference type="EMBL" id="CAD2081823.1"/>
    </source>
</evidence>
<feature type="domain" description="TM2" evidence="8">
    <location>
        <begin position="25"/>
        <end position="74"/>
    </location>
</feature>
<sequence>MSNMHLKRSLSHQDLMILESEMDKHKKSKPVAFVLWLFTGGLGGHRYYLGDIGYAIAMTLTLGGLGFWALIDVFFISGRVDKKAEIKERELIVSLGIGGKELQEEARIDLEIN</sequence>
<dbReference type="RefSeq" id="WP_184282678.1">
    <property type="nucleotide sequence ID" value="NZ_BMCO01000001.1"/>
</dbReference>
<dbReference type="EMBL" id="CAJEWA010000008">
    <property type="protein sequence ID" value="CAD2081823.1"/>
    <property type="molecule type" value="Genomic_DNA"/>
</dbReference>